<sequence length="326" mass="34516">MFVGIDHGTTAMRFAALFPGGDVLRLEIPRTEAANMTETQLVAAMEDAFGVKSKDISLMAVTYSMGDGISDIEDIRTVKDRGVRSIEGAGKKTGGGGRVFDAIRSSGISAVVIPGIHDGSDTDARMNIFSHSTSPEKIGIAYHAYSLGLKDFVLSDISSNTVTVGVAAGKLIGAIDACIFAPGLQHGPLDVGALREVDAGKMSANEAFVHSGVLKNTPFLNRHDLLEAFEKGDPQAIFALDSIALFASMEVAGMQILMRDHGSDGEIVIEGSVGEIPYVVERIEQHLGVKAHVLDRWSAAIGCAEIARDIHEGSQDILGLRVNLSN</sequence>
<dbReference type="STRING" id="487685.SAMN04488696_0208"/>
<evidence type="ECO:0000256" key="1">
    <source>
        <dbReference type="HAMAP-Rule" id="MF_01087"/>
    </source>
</evidence>
<dbReference type="InterPro" id="IPR016735">
    <property type="entry name" value="Methan_mark_12"/>
</dbReference>
<proteinExistence type="inferred from homology"/>
<dbReference type="SUPFAM" id="SSF53067">
    <property type="entry name" value="Actin-like ATPase domain"/>
    <property type="match status" value="1"/>
</dbReference>
<dbReference type="NCBIfam" id="TIGR03281">
    <property type="entry name" value="methan_mark_12"/>
    <property type="match status" value="1"/>
</dbReference>
<organism evidence="2 3">
    <name type="scientific">Methanolobus profundi</name>
    <dbReference type="NCBI Taxonomy" id="487685"/>
    <lineage>
        <taxon>Archaea</taxon>
        <taxon>Methanobacteriati</taxon>
        <taxon>Methanobacteriota</taxon>
        <taxon>Stenosarchaea group</taxon>
        <taxon>Methanomicrobia</taxon>
        <taxon>Methanosarcinales</taxon>
        <taxon>Methanosarcinaceae</taxon>
        <taxon>Methanolobus</taxon>
    </lineage>
</organism>
<dbReference type="OrthoDB" id="235676at2157"/>
<name>A0A1I4NR87_9EURY</name>
<evidence type="ECO:0000313" key="3">
    <source>
        <dbReference type="Proteomes" id="UP000198535"/>
    </source>
</evidence>
<protein>
    <recommendedName>
        <fullName evidence="1">UPF0285 protein SAMN04488696_0208</fullName>
    </recommendedName>
</protein>
<dbReference type="RefSeq" id="WP_091931948.1">
    <property type="nucleotide sequence ID" value="NZ_FOUJ01000001.1"/>
</dbReference>
<comment type="similarity">
    <text evidence="1">Belongs to the UPF0285 family.</text>
</comment>
<dbReference type="HAMAP" id="MF_01087">
    <property type="entry name" value="UPF0285"/>
    <property type="match status" value="1"/>
</dbReference>
<keyword evidence="3" id="KW-1185">Reference proteome</keyword>
<dbReference type="AlphaFoldDB" id="A0A1I4NR87"/>
<accession>A0A1I4NR87</accession>
<dbReference type="Proteomes" id="UP000198535">
    <property type="component" value="Unassembled WGS sequence"/>
</dbReference>
<reference evidence="3" key="1">
    <citation type="submission" date="2016-10" db="EMBL/GenBank/DDBJ databases">
        <authorList>
            <person name="Varghese N."/>
            <person name="Submissions S."/>
        </authorList>
    </citation>
    <scope>NUCLEOTIDE SEQUENCE [LARGE SCALE GENOMIC DNA]</scope>
    <source>
        <strain evidence="3">Mob M</strain>
    </source>
</reference>
<dbReference type="EMBL" id="FOUJ01000001">
    <property type="protein sequence ID" value="SFM17817.1"/>
    <property type="molecule type" value="Genomic_DNA"/>
</dbReference>
<gene>
    <name evidence="2" type="ORF">SAMN04488696_0208</name>
</gene>
<evidence type="ECO:0000313" key="2">
    <source>
        <dbReference type="EMBL" id="SFM17817.1"/>
    </source>
</evidence>
<dbReference type="PIRSF" id="PIRSF018783">
    <property type="entry name" value="UCP018783"/>
    <property type="match status" value="1"/>
</dbReference>
<dbReference type="InterPro" id="IPR043129">
    <property type="entry name" value="ATPase_NBD"/>
</dbReference>